<dbReference type="Pfam" id="PF00892">
    <property type="entry name" value="EamA"/>
    <property type="match status" value="2"/>
</dbReference>
<feature type="transmembrane region" description="Helical" evidence="5">
    <location>
        <begin position="127"/>
        <end position="145"/>
    </location>
</feature>
<keyword evidence="2 5" id="KW-0812">Transmembrane</keyword>
<comment type="caution">
    <text evidence="7">The sequence shown here is derived from an EMBL/GenBank/DDBJ whole genome shotgun (WGS) entry which is preliminary data.</text>
</comment>
<dbReference type="PANTHER" id="PTHR22911:SF6">
    <property type="entry name" value="SOLUTE CARRIER FAMILY 35 MEMBER G1"/>
    <property type="match status" value="1"/>
</dbReference>
<feature type="transmembrane region" description="Helical" evidence="5">
    <location>
        <begin position="74"/>
        <end position="93"/>
    </location>
</feature>
<dbReference type="Proteomes" id="UP001356170">
    <property type="component" value="Unassembled WGS sequence"/>
</dbReference>
<feature type="transmembrane region" description="Helical" evidence="5">
    <location>
        <begin position="44"/>
        <end position="62"/>
    </location>
</feature>
<protein>
    <submittedName>
        <fullName evidence="7">DMT family transporter</fullName>
    </submittedName>
</protein>
<feature type="transmembrane region" description="Helical" evidence="5">
    <location>
        <begin position="239"/>
        <end position="258"/>
    </location>
</feature>
<evidence type="ECO:0000256" key="5">
    <source>
        <dbReference type="SAM" id="Phobius"/>
    </source>
</evidence>
<comment type="subcellular location">
    <subcellularLocation>
        <location evidence="1">Membrane</location>
        <topology evidence="1">Multi-pass membrane protein</topology>
    </subcellularLocation>
</comment>
<feature type="transmembrane region" description="Helical" evidence="5">
    <location>
        <begin position="99"/>
        <end position="120"/>
    </location>
</feature>
<evidence type="ECO:0000256" key="2">
    <source>
        <dbReference type="ARBA" id="ARBA00022692"/>
    </source>
</evidence>
<dbReference type="InterPro" id="IPR037185">
    <property type="entry name" value="EmrE-like"/>
</dbReference>
<keyword evidence="3 5" id="KW-1133">Transmembrane helix</keyword>
<evidence type="ECO:0000313" key="8">
    <source>
        <dbReference type="Proteomes" id="UP001356170"/>
    </source>
</evidence>
<feature type="transmembrane region" description="Helical" evidence="5">
    <location>
        <begin position="264"/>
        <end position="282"/>
    </location>
</feature>
<evidence type="ECO:0000313" key="7">
    <source>
        <dbReference type="EMBL" id="MEF2155875.1"/>
    </source>
</evidence>
<feature type="transmembrane region" description="Helical" evidence="5">
    <location>
        <begin position="151"/>
        <end position="168"/>
    </location>
</feature>
<organism evidence="7 8">
    <name type="scientific">Aquilutibacter rugosus</name>
    <dbReference type="NCBI Taxonomy" id="3115820"/>
    <lineage>
        <taxon>Bacteria</taxon>
        <taxon>Pseudomonadati</taxon>
        <taxon>Pseudomonadota</taxon>
        <taxon>Gammaproteobacteria</taxon>
        <taxon>Lysobacterales</taxon>
        <taxon>Lysobacteraceae</taxon>
        <taxon>Aquilutibacter</taxon>
    </lineage>
</organism>
<dbReference type="SUPFAM" id="SSF103481">
    <property type="entry name" value="Multidrug resistance efflux transporter EmrE"/>
    <property type="match status" value="2"/>
</dbReference>
<feature type="transmembrane region" description="Helical" evidence="5">
    <location>
        <begin position="210"/>
        <end position="227"/>
    </location>
</feature>
<feature type="domain" description="EamA" evidence="6">
    <location>
        <begin position="151"/>
        <end position="276"/>
    </location>
</feature>
<keyword evidence="4 5" id="KW-0472">Membrane</keyword>
<evidence type="ECO:0000256" key="4">
    <source>
        <dbReference type="ARBA" id="ARBA00023136"/>
    </source>
</evidence>
<gene>
    <name evidence="7" type="ORF">V3390_06455</name>
</gene>
<evidence type="ECO:0000256" key="1">
    <source>
        <dbReference type="ARBA" id="ARBA00004141"/>
    </source>
</evidence>
<proteinExistence type="predicted"/>
<feature type="transmembrane region" description="Helical" evidence="5">
    <location>
        <begin position="12"/>
        <end position="32"/>
    </location>
</feature>
<dbReference type="InterPro" id="IPR000620">
    <property type="entry name" value="EamA_dom"/>
</dbReference>
<reference evidence="7 8" key="1">
    <citation type="submission" date="2024-01" db="EMBL/GenBank/DDBJ databases">
        <title>Novel species of the genus Luteimonas isolated from rivers.</title>
        <authorList>
            <person name="Lu H."/>
        </authorList>
    </citation>
    <scope>NUCLEOTIDE SEQUENCE [LARGE SCALE GENOMIC DNA]</scope>
    <source>
        <strain evidence="7 8">FXH3W</strain>
    </source>
</reference>
<keyword evidence="8" id="KW-1185">Reference proteome</keyword>
<dbReference type="EMBL" id="JAZHBO010000002">
    <property type="protein sequence ID" value="MEF2155875.1"/>
    <property type="molecule type" value="Genomic_DNA"/>
</dbReference>
<name>A0ABU7UZB0_9GAMM</name>
<accession>A0ABU7UZB0</accession>
<feature type="domain" description="EamA" evidence="6">
    <location>
        <begin position="12"/>
        <end position="142"/>
    </location>
</feature>
<evidence type="ECO:0000256" key="3">
    <source>
        <dbReference type="ARBA" id="ARBA00022989"/>
    </source>
</evidence>
<dbReference type="RefSeq" id="WP_331703861.1">
    <property type="nucleotide sequence ID" value="NZ_JAZHBO010000002.1"/>
</dbReference>
<feature type="transmembrane region" description="Helical" evidence="5">
    <location>
        <begin position="180"/>
        <end position="198"/>
    </location>
</feature>
<dbReference type="PANTHER" id="PTHR22911">
    <property type="entry name" value="ACYL-MALONYL CONDENSING ENZYME-RELATED"/>
    <property type="match status" value="1"/>
</dbReference>
<sequence length="304" mass="33296">MSDAPKPDLSKAAGLMVASAMCFALMTIAVRLVSQSLPVLETAFWRNLAGFLVAIPFVLRVHRQVPRTSQLGKYFIRCAVGILSMYCIFWSIAHLPLAQAVSISYSSALFVTIAAALFLGEVVRIRRWMAVIAGFIGVLILVRPFSHAFEIGALVAVMAALLNAAVSIQLKQLTKIDDPYTVVFYTYLFWVGMSLWPALPEWQWPSGVTWLQIAALGLFGTGGQLLWTRAMQLGEVSALSPISFLQLPLVTLFGWMWFAEQVDGYTLLGAAIILGANAYIAHREATLARQARSDKPSQSVTPVT</sequence>
<evidence type="ECO:0000259" key="6">
    <source>
        <dbReference type="Pfam" id="PF00892"/>
    </source>
</evidence>